<accession>A0A2G5KBS9</accession>
<proteinExistence type="predicted"/>
<keyword evidence="3" id="KW-1185">Reference proteome</keyword>
<evidence type="ECO:0000313" key="2">
    <source>
        <dbReference type="EMBL" id="PIB26493.1"/>
    </source>
</evidence>
<evidence type="ECO:0000313" key="3">
    <source>
        <dbReference type="Proteomes" id="UP000231516"/>
    </source>
</evidence>
<name>A0A2G5KBS9_9RHOB</name>
<dbReference type="Proteomes" id="UP000231516">
    <property type="component" value="Unassembled WGS sequence"/>
</dbReference>
<reference evidence="2 3" key="1">
    <citation type="submission" date="2016-08" db="EMBL/GenBank/DDBJ databases">
        <title>Draft genome of Amylibacter sp. strain 4G11.</title>
        <authorList>
            <person name="Wong S.-K."/>
            <person name="Hamasaki K."/>
            <person name="Yoshizawa S."/>
        </authorList>
    </citation>
    <scope>NUCLEOTIDE SEQUENCE [LARGE SCALE GENOMIC DNA]</scope>
    <source>
        <strain evidence="2 3">4G11</strain>
    </source>
</reference>
<evidence type="ECO:0000259" key="1">
    <source>
        <dbReference type="Pfam" id="PF11329"/>
    </source>
</evidence>
<protein>
    <recommendedName>
        <fullName evidence="1">DUF3131 domain-containing protein</fullName>
    </recommendedName>
</protein>
<comment type="caution">
    <text evidence="2">The sequence shown here is derived from an EMBL/GenBank/DDBJ whole genome shotgun (WGS) entry which is preliminary data.</text>
</comment>
<feature type="domain" description="DUF3131" evidence="1">
    <location>
        <begin position="69"/>
        <end position="433"/>
    </location>
</feature>
<sequence>MSTIDNIIKARSHIAFIFGLCIAAAIAYSVETGVSKTLHGSTKFALIEISDRQTVLAKPVTLNNDDLIMAKAAWRYFERNTQETGLVNAADNFPSTTIWDQASYLLGLISAHKMGVVSDAKFDARLASALTSLRELPLFDSQLPNKVYDTRYLTMTNYKNDPVARGVGWSALDVARMIVPLTFIMQNYPTHANDAFEILQQWDFSKMIDGGVLHGARVTTNNTTEIVQEGRLGYEEYAARAISLIGLDALRAAKFDDYLRFEKVSKQLIAVDSRSFAEFDAHNYVVSEPYILTALEFGFDSESQELAHRIYSAQENRYKEHGILTAVSEDNIDQEPYFLYNTVFANGVAWNTLAENGDQFQHLRTVSTKAAIGWDVLYNTTYTNALVKHVDQTRDQNIGWYSGVYENDGTVNKIATANTNAIILQAIYYKQFGPLLTQSYLKQGSS</sequence>
<dbReference type="EMBL" id="MDGM01000003">
    <property type="protein sequence ID" value="PIB26493.1"/>
    <property type="molecule type" value="Genomic_DNA"/>
</dbReference>
<gene>
    <name evidence="2" type="ORF">BFP76_11310</name>
</gene>
<dbReference type="RefSeq" id="WP_165775620.1">
    <property type="nucleotide sequence ID" value="NZ_MDGM01000003.1"/>
</dbReference>
<dbReference type="Pfam" id="PF11329">
    <property type="entry name" value="DUF3131"/>
    <property type="match status" value="1"/>
</dbReference>
<organism evidence="2 3">
    <name type="scientific">Paramylibacter kogurei</name>
    <dbReference type="NCBI Taxonomy" id="1889778"/>
    <lineage>
        <taxon>Bacteria</taxon>
        <taxon>Pseudomonadati</taxon>
        <taxon>Pseudomonadota</taxon>
        <taxon>Alphaproteobacteria</taxon>
        <taxon>Rhodobacterales</taxon>
        <taxon>Paracoccaceae</taxon>
        <taxon>Paramylibacter</taxon>
    </lineage>
</organism>
<dbReference type="InterPro" id="IPR021478">
    <property type="entry name" value="DUF3131"/>
</dbReference>
<dbReference type="Gene3D" id="1.50.10.140">
    <property type="match status" value="1"/>
</dbReference>
<dbReference type="AlphaFoldDB" id="A0A2G5KBS9"/>